<name>A0A382MSZ9_9ZZZZ</name>
<reference evidence="1" key="1">
    <citation type="submission" date="2018-05" db="EMBL/GenBank/DDBJ databases">
        <authorList>
            <person name="Lanie J.A."/>
            <person name="Ng W.-L."/>
            <person name="Kazmierczak K.M."/>
            <person name="Andrzejewski T.M."/>
            <person name="Davidsen T.M."/>
            <person name="Wayne K.J."/>
            <person name="Tettelin H."/>
            <person name="Glass J.I."/>
            <person name="Rusch D."/>
            <person name="Podicherti R."/>
            <person name="Tsui H.-C.T."/>
            <person name="Winkler M.E."/>
        </authorList>
    </citation>
    <scope>NUCLEOTIDE SEQUENCE</scope>
</reference>
<gene>
    <name evidence="1" type="ORF">METZ01_LOCUS304710</name>
</gene>
<accession>A0A382MSZ9</accession>
<evidence type="ECO:0008006" key="2">
    <source>
        <dbReference type="Google" id="ProtNLM"/>
    </source>
</evidence>
<evidence type="ECO:0000313" key="1">
    <source>
        <dbReference type="EMBL" id="SVC51856.1"/>
    </source>
</evidence>
<dbReference type="AlphaFoldDB" id="A0A382MSZ9"/>
<sequence length="49" mass="5316">MIAESAVCLVKDCDELEGGIYTPAPSMGKKLIRRLVNNAGLTFSLDYVI</sequence>
<proteinExistence type="predicted"/>
<organism evidence="1">
    <name type="scientific">marine metagenome</name>
    <dbReference type="NCBI Taxonomy" id="408172"/>
    <lineage>
        <taxon>unclassified sequences</taxon>
        <taxon>metagenomes</taxon>
        <taxon>ecological metagenomes</taxon>
    </lineage>
</organism>
<protein>
    <recommendedName>
        <fullName evidence="2">Saccharopine dehydrogenase-like C-terminal domain-containing protein</fullName>
    </recommendedName>
</protein>
<dbReference type="EMBL" id="UINC01095623">
    <property type="protein sequence ID" value="SVC51856.1"/>
    <property type="molecule type" value="Genomic_DNA"/>
</dbReference>